<protein>
    <submittedName>
        <fullName evidence="2">Uncharacterized protein</fullName>
    </submittedName>
</protein>
<dbReference type="Proteomes" id="UP001341840">
    <property type="component" value="Unassembled WGS sequence"/>
</dbReference>
<sequence length="115" mass="12323">MAISLFPFPSRRRTHRTQPPPFSTTTATEFQAMTAAALHLDGGGTSARVSLSSILSFFVFSLSTSNSLSLFLSAAARRHSLPLAGAAVLPSSFNLSLRVCVVYRLGFCVCITQLI</sequence>
<accession>A0ABU6UBY8</accession>
<evidence type="ECO:0000256" key="1">
    <source>
        <dbReference type="SAM" id="MobiDB-lite"/>
    </source>
</evidence>
<dbReference type="EMBL" id="JASCZI010120905">
    <property type="protein sequence ID" value="MED6157363.1"/>
    <property type="molecule type" value="Genomic_DNA"/>
</dbReference>
<evidence type="ECO:0000313" key="3">
    <source>
        <dbReference type="Proteomes" id="UP001341840"/>
    </source>
</evidence>
<feature type="region of interest" description="Disordered" evidence="1">
    <location>
        <begin position="1"/>
        <end position="22"/>
    </location>
</feature>
<proteinExistence type="predicted"/>
<organism evidence="2 3">
    <name type="scientific">Stylosanthes scabra</name>
    <dbReference type="NCBI Taxonomy" id="79078"/>
    <lineage>
        <taxon>Eukaryota</taxon>
        <taxon>Viridiplantae</taxon>
        <taxon>Streptophyta</taxon>
        <taxon>Embryophyta</taxon>
        <taxon>Tracheophyta</taxon>
        <taxon>Spermatophyta</taxon>
        <taxon>Magnoliopsida</taxon>
        <taxon>eudicotyledons</taxon>
        <taxon>Gunneridae</taxon>
        <taxon>Pentapetalae</taxon>
        <taxon>rosids</taxon>
        <taxon>fabids</taxon>
        <taxon>Fabales</taxon>
        <taxon>Fabaceae</taxon>
        <taxon>Papilionoideae</taxon>
        <taxon>50 kb inversion clade</taxon>
        <taxon>dalbergioids sensu lato</taxon>
        <taxon>Dalbergieae</taxon>
        <taxon>Pterocarpus clade</taxon>
        <taxon>Stylosanthes</taxon>
    </lineage>
</organism>
<name>A0ABU6UBY8_9FABA</name>
<reference evidence="2 3" key="1">
    <citation type="journal article" date="2023" name="Plants (Basel)">
        <title>Bridging the Gap: Combining Genomics and Transcriptomics Approaches to Understand Stylosanthes scabra, an Orphan Legume from the Brazilian Caatinga.</title>
        <authorList>
            <person name="Ferreira-Neto J.R.C."/>
            <person name="da Silva M.D."/>
            <person name="Binneck E."/>
            <person name="de Melo N.F."/>
            <person name="da Silva R.H."/>
            <person name="de Melo A.L.T.M."/>
            <person name="Pandolfi V."/>
            <person name="Bustamante F.O."/>
            <person name="Brasileiro-Vidal A.C."/>
            <person name="Benko-Iseppon A.M."/>
        </authorList>
    </citation>
    <scope>NUCLEOTIDE SEQUENCE [LARGE SCALE GENOMIC DNA]</scope>
    <source>
        <tissue evidence="2">Leaves</tissue>
    </source>
</reference>
<keyword evidence="3" id="KW-1185">Reference proteome</keyword>
<gene>
    <name evidence="2" type="ORF">PIB30_022489</name>
</gene>
<evidence type="ECO:0000313" key="2">
    <source>
        <dbReference type="EMBL" id="MED6157363.1"/>
    </source>
</evidence>
<comment type="caution">
    <text evidence="2">The sequence shown here is derived from an EMBL/GenBank/DDBJ whole genome shotgun (WGS) entry which is preliminary data.</text>
</comment>